<sequence length="577" mass="63719">MLPKSSSIAYNSLIESKPKTSLLRASDLGIHGLGLVIVAIGKKLVVVLVGIVETVPAFSVRLKIGLSMLGNSSTTTDGPFQAFAISSIELRGAKIMGLRSVNSWLLSNVCKFGNKWGCEALDIEDNFGSSFARKRLCILTKQPESILEKFKVIFKGKVFVARAKELFTWNPMTVESDDECNVDGVSETVFSDNVDECNVDGHGKETDKQQSEDLFGFYDLLNKLPAKGVRDASTSLSHPPGFTPKTSVRSMIPQWRYHRESVSSFSHKVHNGGSILDILDDMAANRIGCAVLNTPFRYLGVMVGECMSRKSAWVGLVNKLKARFQKDSVEDYGSFRVVSSSTVLLILRIERFRGYFERGCGASFWRGSLWCNGISKRFKALSLSSFRRDVGMDFLLMESRAVTWRRGYDLSSAILNSVVLSSSKDRWTCVLWKDGEFKVNVIRKLYWMTVSPFDRMEGSGRVIGSCQAMARDRAMAHHSVVRAKGVKTFKFKTVQEAARKDIERAFGGCPIALLSNSNICVTSTPAIVGKVSYFVTLVAPLGARAIVVTLVVLDEIIHQPSFVVRLPSAVGAEFSDP</sequence>
<dbReference type="EMBL" id="BQNB010020098">
    <property type="protein sequence ID" value="GJT92323.1"/>
    <property type="molecule type" value="Genomic_DNA"/>
</dbReference>
<evidence type="ECO:0000313" key="2">
    <source>
        <dbReference type="Proteomes" id="UP001151760"/>
    </source>
</evidence>
<dbReference type="Proteomes" id="UP001151760">
    <property type="component" value="Unassembled WGS sequence"/>
</dbReference>
<name>A0ABQ5HWV4_9ASTR</name>
<evidence type="ECO:0000313" key="1">
    <source>
        <dbReference type="EMBL" id="GJT92323.1"/>
    </source>
</evidence>
<reference evidence="1" key="2">
    <citation type="submission" date="2022-01" db="EMBL/GenBank/DDBJ databases">
        <authorList>
            <person name="Yamashiro T."/>
            <person name="Shiraishi A."/>
            <person name="Satake H."/>
            <person name="Nakayama K."/>
        </authorList>
    </citation>
    <scope>NUCLEOTIDE SEQUENCE</scope>
</reference>
<keyword evidence="2" id="KW-1185">Reference proteome</keyword>
<organism evidence="1 2">
    <name type="scientific">Tanacetum coccineum</name>
    <dbReference type="NCBI Taxonomy" id="301880"/>
    <lineage>
        <taxon>Eukaryota</taxon>
        <taxon>Viridiplantae</taxon>
        <taxon>Streptophyta</taxon>
        <taxon>Embryophyta</taxon>
        <taxon>Tracheophyta</taxon>
        <taxon>Spermatophyta</taxon>
        <taxon>Magnoliopsida</taxon>
        <taxon>eudicotyledons</taxon>
        <taxon>Gunneridae</taxon>
        <taxon>Pentapetalae</taxon>
        <taxon>asterids</taxon>
        <taxon>campanulids</taxon>
        <taxon>Asterales</taxon>
        <taxon>Asteraceae</taxon>
        <taxon>Asteroideae</taxon>
        <taxon>Anthemideae</taxon>
        <taxon>Anthemidinae</taxon>
        <taxon>Tanacetum</taxon>
    </lineage>
</organism>
<gene>
    <name evidence="1" type="ORF">Tco_1081168</name>
</gene>
<evidence type="ECO:0008006" key="3">
    <source>
        <dbReference type="Google" id="ProtNLM"/>
    </source>
</evidence>
<protein>
    <recommendedName>
        <fullName evidence="3">RNA-directed DNA polymerase, eukaryota</fullName>
    </recommendedName>
</protein>
<comment type="caution">
    <text evidence="1">The sequence shown here is derived from an EMBL/GenBank/DDBJ whole genome shotgun (WGS) entry which is preliminary data.</text>
</comment>
<reference evidence="1" key="1">
    <citation type="journal article" date="2022" name="Int. J. Mol. Sci.">
        <title>Draft Genome of Tanacetum Coccineum: Genomic Comparison of Closely Related Tanacetum-Family Plants.</title>
        <authorList>
            <person name="Yamashiro T."/>
            <person name="Shiraishi A."/>
            <person name="Nakayama K."/>
            <person name="Satake H."/>
        </authorList>
    </citation>
    <scope>NUCLEOTIDE SEQUENCE</scope>
</reference>
<accession>A0ABQ5HWV4</accession>
<proteinExistence type="predicted"/>